<dbReference type="RefSeq" id="WP_187751655.1">
    <property type="nucleotide sequence ID" value="NZ_CP060828.1"/>
</dbReference>
<feature type="chain" id="PRO_5038797297" evidence="2">
    <location>
        <begin position="25"/>
        <end position="131"/>
    </location>
</feature>
<feature type="transmembrane region" description="Helical" evidence="1">
    <location>
        <begin position="41"/>
        <end position="61"/>
    </location>
</feature>
<dbReference type="KEGG" id="sroi:IAG44_38295"/>
<dbReference type="Pfam" id="PF19733">
    <property type="entry name" value="DUF6223"/>
    <property type="match status" value="1"/>
</dbReference>
<keyword evidence="4" id="KW-1185">Reference proteome</keyword>
<accession>A0A7H0IPL5</accession>
<evidence type="ECO:0000313" key="3">
    <source>
        <dbReference type="EMBL" id="QNP74731.1"/>
    </source>
</evidence>
<keyword evidence="1" id="KW-0472">Membrane</keyword>
<evidence type="ECO:0000256" key="1">
    <source>
        <dbReference type="SAM" id="Phobius"/>
    </source>
</evidence>
<reference evidence="3 4" key="1">
    <citation type="submission" date="2020-08" db="EMBL/GenBank/DDBJ databases">
        <title>A novel species.</title>
        <authorList>
            <person name="Gao J."/>
        </authorList>
    </citation>
    <scope>NUCLEOTIDE SEQUENCE [LARGE SCALE GENOMIC DNA]</scope>
    <source>
        <strain evidence="3 4">CRXT-G-22</strain>
    </source>
</reference>
<protein>
    <submittedName>
        <fullName evidence="3">Uncharacterized protein</fullName>
    </submittedName>
</protein>
<dbReference type="EMBL" id="CP060828">
    <property type="protein sequence ID" value="QNP74731.1"/>
    <property type="molecule type" value="Genomic_DNA"/>
</dbReference>
<keyword evidence="1" id="KW-0812">Transmembrane</keyword>
<sequence>MSVRRSLTALPAALLGVLALVAPAAAQVSLAEEDSGGSGRAISGAALLLALAGVAIGIWALRSANTQGPRRALIAVALGLAGAVVAAIALASSDADAGTGNGQGGGVVAVVLALIAMAIGGVAAARSRHTV</sequence>
<dbReference type="Proteomes" id="UP000516052">
    <property type="component" value="Chromosome"/>
</dbReference>
<feature type="transmembrane region" description="Helical" evidence="1">
    <location>
        <begin position="104"/>
        <end position="125"/>
    </location>
</feature>
<feature type="signal peptide" evidence="2">
    <location>
        <begin position="1"/>
        <end position="24"/>
    </location>
</feature>
<keyword evidence="1" id="KW-1133">Transmembrane helix</keyword>
<keyword evidence="2" id="KW-0732">Signal</keyword>
<proteinExistence type="predicted"/>
<evidence type="ECO:0000313" key="4">
    <source>
        <dbReference type="Proteomes" id="UP000516052"/>
    </source>
</evidence>
<organism evidence="3 4">
    <name type="scientific">Streptomyces roseirectus</name>
    <dbReference type="NCBI Taxonomy" id="2768066"/>
    <lineage>
        <taxon>Bacteria</taxon>
        <taxon>Bacillati</taxon>
        <taxon>Actinomycetota</taxon>
        <taxon>Actinomycetes</taxon>
        <taxon>Kitasatosporales</taxon>
        <taxon>Streptomycetaceae</taxon>
        <taxon>Streptomyces</taxon>
    </lineage>
</organism>
<evidence type="ECO:0000256" key="2">
    <source>
        <dbReference type="SAM" id="SignalP"/>
    </source>
</evidence>
<gene>
    <name evidence="3" type="ORF">IAG44_38295</name>
</gene>
<dbReference type="AlphaFoldDB" id="A0A7H0IPL5"/>
<feature type="transmembrane region" description="Helical" evidence="1">
    <location>
        <begin position="73"/>
        <end position="92"/>
    </location>
</feature>
<dbReference type="InterPro" id="IPR045770">
    <property type="entry name" value="DUF6223"/>
</dbReference>
<name>A0A7H0IPL5_9ACTN</name>